<comment type="caution">
    <text evidence="9">The sequence shown here is derived from an EMBL/GenBank/DDBJ whole genome shotgun (WGS) entry which is preliminary data.</text>
</comment>
<feature type="transmembrane region" description="Helical" evidence="6">
    <location>
        <begin position="217"/>
        <end position="233"/>
    </location>
</feature>
<evidence type="ECO:0000256" key="7">
    <source>
        <dbReference type="SAM" id="SignalP"/>
    </source>
</evidence>
<evidence type="ECO:0000256" key="4">
    <source>
        <dbReference type="ARBA" id="ARBA00023136"/>
    </source>
</evidence>
<feature type="signal peptide" evidence="7">
    <location>
        <begin position="1"/>
        <end position="24"/>
    </location>
</feature>
<dbReference type="PANTHER" id="PTHR39469">
    <property type="entry name" value="CHROMOSOME 1, WHOLE GENOME SHOTGUN SEQUENCE"/>
    <property type="match status" value="1"/>
</dbReference>
<feature type="domain" description="TM7S3/TM198-like" evidence="8">
    <location>
        <begin position="138"/>
        <end position="341"/>
    </location>
</feature>
<evidence type="ECO:0000256" key="5">
    <source>
        <dbReference type="SAM" id="MobiDB-lite"/>
    </source>
</evidence>
<evidence type="ECO:0000256" key="6">
    <source>
        <dbReference type="SAM" id="Phobius"/>
    </source>
</evidence>
<evidence type="ECO:0000313" key="9">
    <source>
        <dbReference type="EMBL" id="KAL2074668.1"/>
    </source>
</evidence>
<evidence type="ECO:0000256" key="2">
    <source>
        <dbReference type="ARBA" id="ARBA00022692"/>
    </source>
</evidence>
<feature type="chain" id="PRO_5047090437" description="TM7S3/TM198-like domain-containing protein" evidence="7">
    <location>
        <begin position="25"/>
        <end position="1132"/>
    </location>
</feature>
<keyword evidence="4 6" id="KW-0472">Membrane</keyword>
<feature type="region of interest" description="Disordered" evidence="5">
    <location>
        <begin position="355"/>
        <end position="446"/>
    </location>
</feature>
<feature type="compositionally biased region" description="Basic and acidic residues" evidence="5">
    <location>
        <begin position="56"/>
        <end position="68"/>
    </location>
</feature>
<sequence>MAFAMRSKTLLFLLLCFCISFSNAALLHHRQDGPTRSSDAESTAATVSSNRPTQTESERDTTSTDRSRSTFATLAPTSNSTSISTSATPTADSTTAVISNINGASPTSPLNPSTFNSTLTPDILPIKPEVTPAFGVAGVILMLTGIVYTLIGMKNTFLHVYLSAAYLTSLAVAVLILYVMNPPVSNAIQGAYLVAIVMTGLILGGAAIVFTEMTEGLGSLLGGFCLSMWLLVLKPGGLLTATSSKAIFIAAFTVAAFATSFSHHTRPYGLIGGISFAGATVVVLGIDCFSRAGLKEFWAYLWNLNDNLFPIGATTYPLTRGMKVEIAAIIIICLAGIVSQMKLWTVIKERREQRASERLQDEQTMEQEEENVGRTVEHATAEDRNQWEAVYGNKEGAKSTSRSARDSGVGDMDSQKKGPTSEVTSVRRSDEEIEMSEMQSPKTATPAGLVMMSGQESGPVTIRVARDVDPPQLLDENGKPIAMDPNDRSFASVPGTTQMSLESEKVWVVGSDGEARLERRPSEQDSKRVSGSVVPEVVPLPFKVPEGDVEDDRSSVATFADDEEAVRKRRSKHLSVGSMLMRKLSGRSAKSQRDSKNFTSGEGLSTDDLVIPRETEDDRASSIAATVDGLSSDGDMRSIRSSLDNVPNTADAARPDDWPISSPTENQAMTLEAPESKDVQQLTTPEEKDATRPISAATVATDILEPVHEQGASNPQVETTVQQSSLTSSTDPKTQSEPVHGVVASGEAEKTAPSIVSAAESKPASITKDRLPAQLSRVVMSYRTNEWAKHLSSADAPDLDELKMAHYPVDAEAEAEVAAPVNVEELQQTAENATPRPASRSASQMSNHSPPALNRPTTSLSKAPPQVGPPRDSHYANQLQDHGLARSTSQLSINSQIVPRGFRSSSSPMIPQQIVESPIEGDFSSTSPTAQETSRFPSPIAPSNTLMGQRESMLRSKPSYLANHAALASTPEFSRSASRATSDAGSLYNYPNTNAIIHDDDNMSMSARRELIRQSSLIQAGQVSSQPLLYDSHQPKRQSSAPQPMAREQQLASWRASVQQDLKSTAMPRNTIERSRSALWQERQAEEQKRMMDERMKGERNNKFDERMRRGDMLDAHREALRKMQAAANKRA</sequence>
<reference evidence="9 10" key="1">
    <citation type="journal article" date="2024" name="Commun. Biol.">
        <title>Comparative genomic analysis of thermophilic fungi reveals convergent evolutionary adaptations and gene losses.</title>
        <authorList>
            <person name="Steindorff A.S."/>
            <person name="Aguilar-Pontes M.V."/>
            <person name="Robinson A.J."/>
            <person name="Andreopoulos B."/>
            <person name="LaButti K."/>
            <person name="Kuo A."/>
            <person name="Mondo S."/>
            <person name="Riley R."/>
            <person name="Otillar R."/>
            <person name="Haridas S."/>
            <person name="Lipzen A."/>
            <person name="Grimwood J."/>
            <person name="Schmutz J."/>
            <person name="Clum A."/>
            <person name="Reid I.D."/>
            <person name="Moisan M.C."/>
            <person name="Butler G."/>
            <person name="Nguyen T.T.M."/>
            <person name="Dewar K."/>
            <person name="Conant G."/>
            <person name="Drula E."/>
            <person name="Henrissat B."/>
            <person name="Hansel C."/>
            <person name="Singer S."/>
            <person name="Hutchinson M.I."/>
            <person name="de Vries R.P."/>
            <person name="Natvig D.O."/>
            <person name="Powell A.J."/>
            <person name="Tsang A."/>
            <person name="Grigoriev I.V."/>
        </authorList>
    </citation>
    <scope>NUCLEOTIDE SEQUENCE [LARGE SCALE GENOMIC DNA]</scope>
    <source>
        <strain evidence="9 10">CBS 494.80</strain>
    </source>
</reference>
<feature type="region of interest" description="Disordered" evidence="5">
    <location>
        <begin position="921"/>
        <end position="944"/>
    </location>
</feature>
<feature type="transmembrane region" description="Helical" evidence="6">
    <location>
        <begin position="191"/>
        <end position="210"/>
    </location>
</feature>
<feature type="compositionally biased region" description="Polar residues" evidence="5">
    <location>
        <begin position="840"/>
        <end position="861"/>
    </location>
</feature>
<dbReference type="Pfam" id="PF13886">
    <property type="entry name" value="TM7S3_TM198"/>
    <property type="match status" value="1"/>
</dbReference>
<keyword evidence="3 6" id="KW-1133">Transmembrane helix</keyword>
<evidence type="ECO:0000256" key="3">
    <source>
        <dbReference type="ARBA" id="ARBA00022989"/>
    </source>
</evidence>
<evidence type="ECO:0000259" key="8">
    <source>
        <dbReference type="Pfam" id="PF13886"/>
    </source>
</evidence>
<feature type="region of interest" description="Disordered" evidence="5">
    <location>
        <begin position="1032"/>
        <end position="1110"/>
    </location>
</feature>
<dbReference type="EMBL" id="JAZHXI010000002">
    <property type="protein sequence ID" value="KAL2074668.1"/>
    <property type="molecule type" value="Genomic_DNA"/>
</dbReference>
<dbReference type="Proteomes" id="UP001595075">
    <property type="component" value="Unassembled WGS sequence"/>
</dbReference>
<feature type="transmembrane region" description="Helical" evidence="6">
    <location>
        <begin position="239"/>
        <end position="258"/>
    </location>
</feature>
<feature type="compositionally biased region" description="Basic and acidic residues" evidence="5">
    <location>
        <begin position="1083"/>
        <end position="1110"/>
    </location>
</feature>
<feature type="region of interest" description="Disordered" evidence="5">
    <location>
        <begin position="707"/>
        <end position="766"/>
    </location>
</feature>
<organism evidence="9 10">
    <name type="scientific">Oculimacula yallundae</name>
    <dbReference type="NCBI Taxonomy" id="86028"/>
    <lineage>
        <taxon>Eukaryota</taxon>
        <taxon>Fungi</taxon>
        <taxon>Dikarya</taxon>
        <taxon>Ascomycota</taxon>
        <taxon>Pezizomycotina</taxon>
        <taxon>Leotiomycetes</taxon>
        <taxon>Helotiales</taxon>
        <taxon>Ploettnerulaceae</taxon>
        <taxon>Oculimacula</taxon>
    </lineage>
</organism>
<feature type="region of interest" description="Disordered" evidence="5">
    <location>
        <begin position="568"/>
        <end position="694"/>
    </location>
</feature>
<evidence type="ECO:0000256" key="1">
    <source>
        <dbReference type="ARBA" id="ARBA00004141"/>
    </source>
</evidence>
<comment type="subcellular location">
    <subcellularLocation>
        <location evidence="1">Membrane</location>
        <topology evidence="1">Multi-pass membrane protein</topology>
    </subcellularLocation>
</comment>
<dbReference type="PANTHER" id="PTHR39469:SF1">
    <property type="entry name" value="DUF4203 DOMAIN-CONTAINING PROTEIN"/>
    <property type="match status" value="1"/>
</dbReference>
<feature type="compositionally biased region" description="Polar residues" evidence="5">
    <location>
        <begin position="1050"/>
        <end position="1063"/>
    </location>
</feature>
<gene>
    <name evidence="9" type="ORF">VTL71DRAFT_8447</name>
</gene>
<feature type="compositionally biased region" description="Polar residues" evidence="5">
    <location>
        <begin position="34"/>
        <end position="54"/>
    </location>
</feature>
<keyword evidence="7" id="KW-0732">Signal</keyword>
<name>A0ABR4CXV4_9HELO</name>
<feature type="transmembrane region" description="Helical" evidence="6">
    <location>
        <begin position="133"/>
        <end position="151"/>
    </location>
</feature>
<feature type="compositionally biased region" description="Basic and acidic residues" evidence="5">
    <location>
        <begin position="371"/>
        <end position="386"/>
    </location>
</feature>
<accession>A0ABR4CXV4</accession>
<feature type="compositionally biased region" description="Basic and acidic residues" evidence="5">
    <location>
        <begin position="610"/>
        <end position="620"/>
    </location>
</feature>
<protein>
    <recommendedName>
        <fullName evidence="8">TM7S3/TM198-like domain-containing protein</fullName>
    </recommendedName>
</protein>
<keyword evidence="10" id="KW-1185">Reference proteome</keyword>
<feature type="transmembrane region" description="Helical" evidence="6">
    <location>
        <begin position="270"/>
        <end position="294"/>
    </location>
</feature>
<feature type="compositionally biased region" description="Low complexity" evidence="5">
    <location>
        <begin position="75"/>
        <end position="89"/>
    </location>
</feature>
<evidence type="ECO:0000313" key="10">
    <source>
        <dbReference type="Proteomes" id="UP001595075"/>
    </source>
</evidence>
<feature type="transmembrane region" description="Helical" evidence="6">
    <location>
        <begin position="158"/>
        <end position="179"/>
    </location>
</feature>
<keyword evidence="2 6" id="KW-0812">Transmembrane</keyword>
<feature type="region of interest" description="Disordered" evidence="5">
    <location>
        <begin position="827"/>
        <end position="876"/>
    </location>
</feature>
<feature type="compositionally biased region" description="Polar residues" evidence="5">
    <location>
        <begin position="923"/>
        <end position="944"/>
    </location>
</feature>
<feature type="compositionally biased region" description="Polar residues" evidence="5">
    <location>
        <begin position="639"/>
        <end position="648"/>
    </location>
</feature>
<dbReference type="InterPro" id="IPR025256">
    <property type="entry name" value="TM7S3/TM198-like_dom"/>
</dbReference>
<feature type="compositionally biased region" description="Low complexity" evidence="5">
    <location>
        <begin position="716"/>
        <end position="730"/>
    </location>
</feature>
<proteinExistence type="predicted"/>
<feature type="region of interest" description="Disordered" evidence="5">
    <location>
        <begin position="30"/>
        <end position="89"/>
    </location>
</feature>